<comment type="caution">
    <text evidence="1">The sequence shown here is derived from an EMBL/GenBank/DDBJ whole genome shotgun (WGS) entry which is preliminary data.</text>
</comment>
<accession>A0A558DFL8</accession>
<proteinExistence type="predicted"/>
<evidence type="ECO:0000313" key="2">
    <source>
        <dbReference type="Proteomes" id="UP000317355"/>
    </source>
</evidence>
<dbReference type="InterPro" id="IPR021482">
    <property type="entry name" value="DUF3135"/>
</dbReference>
<dbReference type="Proteomes" id="UP000317355">
    <property type="component" value="Unassembled WGS sequence"/>
</dbReference>
<reference evidence="1 2" key="1">
    <citation type="submission" date="2019-07" db="EMBL/GenBank/DDBJ databases">
        <title>The pathways for chlorine oxyanion respiration interact through the shared metabolite chlorate.</title>
        <authorList>
            <person name="Barnum T.P."/>
            <person name="Cheng Y."/>
            <person name="Hill K.A."/>
            <person name="Lucas L.N."/>
            <person name="Carlson H.K."/>
            <person name="Coates J.D."/>
        </authorList>
    </citation>
    <scope>NUCLEOTIDE SEQUENCE [LARGE SCALE GENOMIC DNA]</scope>
    <source>
        <strain evidence="1">BK-3</strain>
    </source>
</reference>
<name>A0A558DFL8_9GAMM</name>
<dbReference type="AlphaFoldDB" id="A0A558DFL8"/>
<dbReference type="Pfam" id="PF11333">
    <property type="entry name" value="DUF3135"/>
    <property type="match status" value="1"/>
</dbReference>
<sequence>MHSITEGFDFDEWVELAKDDPATFEKRRTEWLEAAIQKAPEDNKTRLRGLQFQIDMVREKNKHPLGACMKLSSMMLESMYREAPLIAEILEPDEKKSSAQSARSAEVIAFCPRNEQA</sequence>
<dbReference type="EMBL" id="VMRY01000003">
    <property type="protein sequence ID" value="TVT59824.1"/>
    <property type="molecule type" value="Genomic_DNA"/>
</dbReference>
<gene>
    <name evidence="1" type="ORF">FHK82_02255</name>
</gene>
<evidence type="ECO:0000313" key="1">
    <source>
        <dbReference type="EMBL" id="TVT59824.1"/>
    </source>
</evidence>
<organism evidence="1 2">
    <name type="scientific">Sedimenticola thiotaurini</name>
    <dbReference type="NCBI Taxonomy" id="1543721"/>
    <lineage>
        <taxon>Bacteria</taxon>
        <taxon>Pseudomonadati</taxon>
        <taxon>Pseudomonadota</taxon>
        <taxon>Gammaproteobacteria</taxon>
        <taxon>Chromatiales</taxon>
        <taxon>Sedimenticolaceae</taxon>
        <taxon>Sedimenticola</taxon>
    </lineage>
</organism>
<protein>
    <submittedName>
        <fullName evidence="1">DUF3135 domain-containing protein</fullName>
    </submittedName>
</protein>